<dbReference type="RefSeq" id="WP_147205875.1">
    <property type="nucleotide sequence ID" value="NZ_BJYT01000028.1"/>
</dbReference>
<dbReference type="InterPro" id="IPR018110">
    <property type="entry name" value="Mandel_Rmase/mucon_lact_enz_CS"/>
</dbReference>
<dbReference type="InterPro" id="IPR013342">
    <property type="entry name" value="Mandelate_racemase_C"/>
</dbReference>
<protein>
    <submittedName>
        <fullName evidence="2">Mandelate racemase</fullName>
    </submittedName>
</protein>
<dbReference type="AlphaFoldDB" id="A0A512BIF4"/>
<dbReference type="GO" id="GO:0016854">
    <property type="term" value="F:racemase and epimerase activity"/>
    <property type="evidence" value="ECO:0007669"/>
    <property type="project" value="UniProtKB-ARBA"/>
</dbReference>
<name>A0A512BIF4_9BACT</name>
<dbReference type="Gene3D" id="3.20.20.120">
    <property type="entry name" value="Enolase-like C-terminal domain"/>
    <property type="match status" value="1"/>
</dbReference>
<accession>A0A512BIF4</accession>
<dbReference type="InterPro" id="IPR006311">
    <property type="entry name" value="TAT_signal"/>
</dbReference>
<dbReference type="InterPro" id="IPR036849">
    <property type="entry name" value="Enolase-like_C_sf"/>
</dbReference>
<dbReference type="GO" id="GO:0009063">
    <property type="term" value="P:amino acid catabolic process"/>
    <property type="evidence" value="ECO:0007669"/>
    <property type="project" value="InterPro"/>
</dbReference>
<evidence type="ECO:0000313" key="3">
    <source>
        <dbReference type="Proteomes" id="UP000321513"/>
    </source>
</evidence>
<dbReference type="SFLD" id="SFLDS00001">
    <property type="entry name" value="Enolase"/>
    <property type="match status" value="1"/>
</dbReference>
<comment type="caution">
    <text evidence="2">The sequence shown here is derived from an EMBL/GenBank/DDBJ whole genome shotgun (WGS) entry which is preliminary data.</text>
</comment>
<dbReference type="InterPro" id="IPR013341">
    <property type="entry name" value="Mandelate_racemase_N_dom"/>
</dbReference>
<dbReference type="InterPro" id="IPR034593">
    <property type="entry name" value="DgoD-like"/>
</dbReference>
<dbReference type="SUPFAM" id="SSF54826">
    <property type="entry name" value="Enolase N-terminal domain-like"/>
    <property type="match status" value="1"/>
</dbReference>
<evidence type="ECO:0000259" key="1">
    <source>
        <dbReference type="SMART" id="SM00922"/>
    </source>
</evidence>
<proteinExistence type="predicted"/>
<sequence length="453" mass="50554">MSEFDKPTNSRRKALKMLALGGSTGLFSMFSSAKARAEKYETPGYQKGAPPVTITRVRAITTAPGGSNLVIVKVETSEPGLYGLGCATFTQRAAVVVPAVDIYLNEFCKGRDVDNIDDMWMSAYVSSYWRNGPVLNNALSGLDQALWDIKGKRAKMPVYQLLGGRSRINVDTYIHASSTTVEGIADQVQKFMDQGWRHVRIQQGGYGGVGAFGEVVPDFKAANYARKTDGYSDQAEYLRRVPKMFEYVRKKCGEKVELLHDMHEQVEPIQAINTIKALEDYRPFFIEDPFSPENMLWFKQLRATTSVPLAMGELFNNINEFRDPMASQHFDFIRCHISQIGGITPAMKVARLGEWYNVRTAWHGPGDTSPVGHQANNHIDLAVYNFGIQEGQMFNEKVQSVFPGCPMIKNGYFIVTEEPGLGIDINEKEAAKYPIKYNGMGTLRKNDGGIIKP</sequence>
<dbReference type="PROSITE" id="PS00909">
    <property type="entry name" value="MR_MLE_2"/>
    <property type="match status" value="1"/>
</dbReference>
<dbReference type="EMBL" id="BJYT01000028">
    <property type="protein sequence ID" value="GEO11759.1"/>
    <property type="molecule type" value="Genomic_DNA"/>
</dbReference>
<dbReference type="Pfam" id="PF02746">
    <property type="entry name" value="MR_MLE_N"/>
    <property type="match status" value="1"/>
</dbReference>
<dbReference type="GO" id="GO:0000287">
    <property type="term" value="F:magnesium ion binding"/>
    <property type="evidence" value="ECO:0007669"/>
    <property type="project" value="UniProtKB-ARBA"/>
</dbReference>
<dbReference type="Pfam" id="PF13378">
    <property type="entry name" value="MR_MLE_C"/>
    <property type="match status" value="1"/>
</dbReference>
<gene>
    <name evidence="2" type="primary">RspA</name>
    <name evidence="2" type="ORF">SAE01_42550</name>
</gene>
<feature type="domain" description="Mandelate racemase/muconate lactonizing enzyme C-terminal" evidence="1">
    <location>
        <begin position="181"/>
        <end position="308"/>
    </location>
</feature>
<dbReference type="SMART" id="SM00922">
    <property type="entry name" value="MR_MLE"/>
    <property type="match status" value="1"/>
</dbReference>
<dbReference type="SUPFAM" id="SSF51604">
    <property type="entry name" value="Enolase C-terminal domain-like"/>
    <property type="match status" value="1"/>
</dbReference>
<dbReference type="InterPro" id="IPR029065">
    <property type="entry name" value="Enolase_C-like"/>
</dbReference>
<dbReference type="PROSITE" id="PS51318">
    <property type="entry name" value="TAT"/>
    <property type="match status" value="1"/>
</dbReference>
<dbReference type="PANTHER" id="PTHR48080">
    <property type="entry name" value="D-GALACTONATE DEHYDRATASE-RELATED"/>
    <property type="match status" value="1"/>
</dbReference>
<organism evidence="2 3">
    <name type="scientific">Segetibacter aerophilus</name>
    <dbReference type="NCBI Taxonomy" id="670293"/>
    <lineage>
        <taxon>Bacteria</taxon>
        <taxon>Pseudomonadati</taxon>
        <taxon>Bacteroidota</taxon>
        <taxon>Chitinophagia</taxon>
        <taxon>Chitinophagales</taxon>
        <taxon>Chitinophagaceae</taxon>
        <taxon>Segetibacter</taxon>
    </lineage>
</organism>
<dbReference type="InterPro" id="IPR029017">
    <property type="entry name" value="Enolase-like_N"/>
</dbReference>
<dbReference type="PROSITE" id="PS00908">
    <property type="entry name" value="MR_MLE_1"/>
    <property type="match status" value="1"/>
</dbReference>
<reference evidence="2 3" key="1">
    <citation type="submission" date="2019-07" db="EMBL/GenBank/DDBJ databases">
        <title>Whole genome shotgun sequence of Segetibacter aerophilus NBRC 106135.</title>
        <authorList>
            <person name="Hosoyama A."/>
            <person name="Uohara A."/>
            <person name="Ohji S."/>
            <person name="Ichikawa N."/>
        </authorList>
    </citation>
    <scope>NUCLEOTIDE SEQUENCE [LARGE SCALE GENOMIC DNA]</scope>
    <source>
        <strain evidence="2 3">NBRC 106135</strain>
    </source>
</reference>
<keyword evidence="3" id="KW-1185">Reference proteome</keyword>
<dbReference type="Gene3D" id="3.30.390.10">
    <property type="entry name" value="Enolase-like, N-terminal domain"/>
    <property type="match status" value="1"/>
</dbReference>
<dbReference type="PANTHER" id="PTHR48080:SF6">
    <property type="entry name" value="STARVATION-SENSING PROTEIN RSPA"/>
    <property type="match status" value="1"/>
</dbReference>
<evidence type="ECO:0000313" key="2">
    <source>
        <dbReference type="EMBL" id="GEO11759.1"/>
    </source>
</evidence>
<dbReference type="OrthoDB" id="9769182at2"/>
<dbReference type="Proteomes" id="UP000321513">
    <property type="component" value="Unassembled WGS sequence"/>
</dbReference>